<name>A0A9P6I3A5_9PEZI</name>
<gene>
    <name evidence="2" type="ORF">CkaCkLH20_07681</name>
</gene>
<feature type="signal peptide" evidence="1">
    <location>
        <begin position="1"/>
        <end position="21"/>
    </location>
</feature>
<dbReference type="EMBL" id="JAATWM020000024">
    <property type="protein sequence ID" value="KAF9874987.1"/>
    <property type="molecule type" value="Genomic_DNA"/>
</dbReference>
<accession>A0A9P6I3A5</accession>
<dbReference type="GeneID" id="62163472"/>
<dbReference type="OrthoDB" id="10255963at2759"/>
<reference evidence="2" key="2">
    <citation type="submission" date="2020-11" db="EMBL/GenBank/DDBJ databases">
        <title>Whole genome sequencing of Colletotrichum sp.</title>
        <authorList>
            <person name="Li H."/>
        </authorList>
    </citation>
    <scope>NUCLEOTIDE SEQUENCE</scope>
    <source>
        <strain evidence="2">CkLH20</strain>
    </source>
</reference>
<protein>
    <submittedName>
        <fullName evidence="2">Uncharacterized protein</fullName>
    </submittedName>
</protein>
<evidence type="ECO:0000313" key="2">
    <source>
        <dbReference type="EMBL" id="KAF9874987.1"/>
    </source>
</evidence>
<proteinExistence type="predicted"/>
<keyword evidence="1" id="KW-0732">Signal</keyword>
<organism evidence="2 3">
    <name type="scientific">Colletotrichum karsti</name>
    <dbReference type="NCBI Taxonomy" id="1095194"/>
    <lineage>
        <taxon>Eukaryota</taxon>
        <taxon>Fungi</taxon>
        <taxon>Dikarya</taxon>
        <taxon>Ascomycota</taxon>
        <taxon>Pezizomycotina</taxon>
        <taxon>Sordariomycetes</taxon>
        <taxon>Hypocreomycetidae</taxon>
        <taxon>Glomerellales</taxon>
        <taxon>Glomerellaceae</taxon>
        <taxon>Colletotrichum</taxon>
        <taxon>Colletotrichum boninense species complex</taxon>
    </lineage>
</organism>
<evidence type="ECO:0000313" key="3">
    <source>
        <dbReference type="Proteomes" id="UP000781932"/>
    </source>
</evidence>
<dbReference type="RefSeq" id="XP_038744448.1">
    <property type="nucleotide sequence ID" value="XM_038890398.1"/>
</dbReference>
<keyword evidence="3" id="KW-1185">Reference proteome</keyword>
<reference evidence="2" key="1">
    <citation type="submission" date="2020-03" db="EMBL/GenBank/DDBJ databases">
        <authorList>
            <person name="He L."/>
        </authorList>
    </citation>
    <scope>NUCLEOTIDE SEQUENCE</scope>
    <source>
        <strain evidence="2">CkLH20</strain>
    </source>
</reference>
<dbReference type="AlphaFoldDB" id="A0A9P6I3A5"/>
<feature type="chain" id="PRO_5040258177" evidence="1">
    <location>
        <begin position="22"/>
        <end position="285"/>
    </location>
</feature>
<comment type="caution">
    <text evidence="2">The sequence shown here is derived from an EMBL/GenBank/DDBJ whole genome shotgun (WGS) entry which is preliminary data.</text>
</comment>
<dbReference type="Proteomes" id="UP000781932">
    <property type="component" value="Unassembled WGS sequence"/>
</dbReference>
<evidence type="ECO:0000256" key="1">
    <source>
        <dbReference type="SAM" id="SignalP"/>
    </source>
</evidence>
<sequence>MVSLTLIVLTIAGLCVSFVCAVNTPVSKDNIHIGDKDWEWWFAEKGSPMFHFALANGNSQCYPTWPWRPDGSKTPPAEMDNWPNIRGCKKPDNNLGFKYTWGVPMPVYFTVRECENRSRRGNGTKEVRVTYGLFYEKDGFFSNGHDYDWENVVVTWRQFGDNFLKDEIWVSAHHGGKKKIGWENVPQTADPSNWLEDGGKNNDHARVYVGWCKHAMFFDRAGIKDVLSCLTDLEYRTHDWYYVARNKSDLLNASPGTKYWDKFVNEEWGKAWSKPSNEYWASCDR</sequence>